<gene>
    <name evidence="2" type="ORF">AsFPU1_0571</name>
</gene>
<keyword evidence="1" id="KW-0732">Signal</keyword>
<dbReference type="Proteomes" id="UP000287247">
    <property type="component" value="Unassembled WGS sequence"/>
</dbReference>
<dbReference type="AlphaFoldDB" id="A0A401IDB1"/>
<evidence type="ECO:0000313" key="2">
    <source>
        <dbReference type="EMBL" id="GBF79179.1"/>
    </source>
</evidence>
<feature type="signal peptide" evidence="1">
    <location>
        <begin position="1"/>
        <end position="25"/>
    </location>
</feature>
<dbReference type="EMBL" id="BDQK01000001">
    <property type="protein sequence ID" value="GBF79179.1"/>
    <property type="molecule type" value="Genomic_DNA"/>
</dbReference>
<name>A0A401IDB1_APHSA</name>
<comment type="caution">
    <text evidence="2">The sequence shown here is derived from an EMBL/GenBank/DDBJ whole genome shotgun (WGS) entry which is preliminary data.</text>
</comment>
<reference evidence="3" key="1">
    <citation type="submission" date="2017-05" db="EMBL/GenBank/DDBJ databases">
        <title>Physiological properties and genetic analysis related to exopolysaccharide production of fresh-water unicellular cyanobacterium Aphanothece sacrum, Suizenji Nori, that has been cultured as a food source in Japan.</title>
        <authorList>
            <person name="Kanesaki Y."/>
            <person name="Yoshikawa S."/>
            <person name="Ohki K."/>
        </authorList>
    </citation>
    <scope>NUCLEOTIDE SEQUENCE [LARGE SCALE GENOMIC DNA]</scope>
    <source>
        <strain evidence="3">FPU1</strain>
    </source>
</reference>
<sequence>MKFNSQVVLVAAGVLLSLEGFNIQAAQAITFNLNWTGQYGGYSAKGKFSYDENLIPEDGVIRKNNITAFDIGFYNPDGSLIENFVDNHLTYPLFNFNFDTKTKQVLQDGIYYGPRGLDIGFSKNVSGFPKGSIRTGIPEGIAMWTSGPIEPLGIHIHLSGYGDEYSRLPITFHGLMDFLDIAFFTLTQKQGLDATGQNSTNADNTRLGQTLEATQVPEPSGLAGIVTLGFIGLFPFVERRLRKN</sequence>
<evidence type="ECO:0000256" key="1">
    <source>
        <dbReference type="SAM" id="SignalP"/>
    </source>
</evidence>
<accession>A0A401IDB1</accession>
<keyword evidence="3" id="KW-1185">Reference proteome</keyword>
<proteinExistence type="predicted"/>
<dbReference type="RefSeq" id="WP_124977385.1">
    <property type="nucleotide sequence ID" value="NZ_BDQK01000001.1"/>
</dbReference>
<evidence type="ECO:0000313" key="3">
    <source>
        <dbReference type="Proteomes" id="UP000287247"/>
    </source>
</evidence>
<feature type="chain" id="PRO_5019394290" evidence="1">
    <location>
        <begin position="26"/>
        <end position="244"/>
    </location>
</feature>
<dbReference type="OrthoDB" id="458897at2"/>
<protein>
    <submittedName>
        <fullName evidence="2">PEP motif-containing protein</fullName>
    </submittedName>
</protein>
<organism evidence="2 3">
    <name type="scientific">Aphanothece sacrum FPU1</name>
    <dbReference type="NCBI Taxonomy" id="1920663"/>
    <lineage>
        <taxon>Bacteria</taxon>
        <taxon>Bacillati</taxon>
        <taxon>Cyanobacteriota</taxon>
        <taxon>Cyanophyceae</taxon>
        <taxon>Oscillatoriophycideae</taxon>
        <taxon>Chroococcales</taxon>
        <taxon>Aphanothecaceae</taxon>
        <taxon>Aphanothece</taxon>
    </lineage>
</organism>